<feature type="compositionally biased region" description="Low complexity" evidence="1">
    <location>
        <begin position="107"/>
        <end position="129"/>
    </location>
</feature>
<evidence type="ECO:0000256" key="1">
    <source>
        <dbReference type="SAM" id="MobiDB-lite"/>
    </source>
</evidence>
<gene>
    <name evidence="3" type="primary">LOC101564736</name>
</gene>
<accession>A0A6P3VCH0</accession>
<keyword evidence="2" id="KW-1185">Reference proteome</keyword>
<name>A0A6P3VCH0_OCTDE</name>
<dbReference type="GeneID" id="101564736"/>
<feature type="region of interest" description="Disordered" evidence="1">
    <location>
        <begin position="39"/>
        <end position="129"/>
    </location>
</feature>
<dbReference type="RefSeq" id="XP_012371366.1">
    <property type="nucleotide sequence ID" value="XM_012515912.1"/>
</dbReference>
<feature type="compositionally biased region" description="Low complexity" evidence="1">
    <location>
        <begin position="39"/>
        <end position="86"/>
    </location>
</feature>
<evidence type="ECO:0000313" key="2">
    <source>
        <dbReference type="Proteomes" id="UP000515203"/>
    </source>
</evidence>
<organism evidence="2 3">
    <name type="scientific">Octodon degus</name>
    <name type="common">Degu</name>
    <name type="synonym">Sciurus degus</name>
    <dbReference type="NCBI Taxonomy" id="10160"/>
    <lineage>
        <taxon>Eukaryota</taxon>
        <taxon>Metazoa</taxon>
        <taxon>Chordata</taxon>
        <taxon>Craniata</taxon>
        <taxon>Vertebrata</taxon>
        <taxon>Euteleostomi</taxon>
        <taxon>Mammalia</taxon>
        <taxon>Eutheria</taxon>
        <taxon>Euarchontoglires</taxon>
        <taxon>Glires</taxon>
        <taxon>Rodentia</taxon>
        <taxon>Hystricomorpha</taxon>
        <taxon>Octodontidae</taxon>
        <taxon>Octodon</taxon>
    </lineage>
</organism>
<reference evidence="3" key="1">
    <citation type="submission" date="2025-08" db="UniProtKB">
        <authorList>
            <consortium name="RefSeq"/>
        </authorList>
    </citation>
    <scope>IDENTIFICATION</scope>
</reference>
<dbReference type="OrthoDB" id="6159439at2759"/>
<dbReference type="InParanoid" id="A0A6P3VCH0"/>
<dbReference type="AlphaFoldDB" id="A0A6P3VCH0"/>
<protein>
    <submittedName>
        <fullName evidence="3">Homeobox protein Nkx-6.1-like</fullName>
    </submittedName>
</protein>
<sequence length="161" mass="14819">MLAAGAMDGPRQSAFLLGSPPLAALHSMAEMKAPLYPAAYAPLPAGPPSSSSSSSSSSPSPPLGAHNPGALKPPAAGGLSALGSAPQQLSAATPHGINDILSRPSMPAAAGAALPSASPSGSSASSASSASASSASAAAAAAAAAAVAGGRAGLLGGDCVR</sequence>
<dbReference type="Proteomes" id="UP000515203">
    <property type="component" value="Unplaced"/>
</dbReference>
<proteinExistence type="predicted"/>
<evidence type="ECO:0000313" key="3">
    <source>
        <dbReference type="RefSeq" id="XP_012371366.1"/>
    </source>
</evidence>